<dbReference type="EC" id="2.7.7.62" evidence="14"/>
<dbReference type="CDD" id="cd00544">
    <property type="entry name" value="CobU"/>
    <property type="match status" value="1"/>
</dbReference>
<comment type="catalytic activity">
    <reaction evidence="1 14">
        <text>adenosylcob(III)inamide + ATP = adenosylcob(III)inamide phosphate + ADP + H(+)</text>
        <dbReference type="Rhea" id="RHEA:15769"/>
        <dbReference type="ChEBI" id="CHEBI:2480"/>
        <dbReference type="ChEBI" id="CHEBI:15378"/>
        <dbReference type="ChEBI" id="CHEBI:30616"/>
        <dbReference type="ChEBI" id="CHEBI:58502"/>
        <dbReference type="ChEBI" id="CHEBI:456216"/>
        <dbReference type="EC" id="2.7.1.156"/>
    </reaction>
</comment>
<evidence type="ECO:0000256" key="13">
    <source>
        <dbReference type="ARBA" id="ARBA00023134"/>
    </source>
</evidence>
<evidence type="ECO:0000313" key="15">
    <source>
        <dbReference type="EMBL" id="MFC0210634.1"/>
    </source>
</evidence>
<keyword evidence="12 14" id="KW-0067">ATP-binding</keyword>
<keyword evidence="16" id="KW-1185">Reference proteome</keyword>
<dbReference type="Pfam" id="PF02283">
    <property type="entry name" value="CobU"/>
    <property type="match status" value="1"/>
</dbReference>
<organism evidence="15 16">
    <name type="scientific">Chelativorans intermedius</name>
    <dbReference type="NCBI Taxonomy" id="515947"/>
    <lineage>
        <taxon>Bacteria</taxon>
        <taxon>Pseudomonadati</taxon>
        <taxon>Pseudomonadota</taxon>
        <taxon>Alphaproteobacteria</taxon>
        <taxon>Hyphomicrobiales</taxon>
        <taxon>Phyllobacteriaceae</taxon>
        <taxon>Chelativorans</taxon>
    </lineage>
</organism>
<accession>A0ABV6DDG0</accession>
<evidence type="ECO:0000256" key="3">
    <source>
        <dbReference type="ARBA" id="ARBA00001522"/>
    </source>
</evidence>
<evidence type="ECO:0000256" key="2">
    <source>
        <dbReference type="ARBA" id="ARBA00000711"/>
    </source>
</evidence>
<dbReference type="PIRSF" id="PIRSF006135">
    <property type="entry name" value="CobU"/>
    <property type="match status" value="1"/>
</dbReference>
<evidence type="ECO:0000256" key="14">
    <source>
        <dbReference type="PIRNR" id="PIRNR006135"/>
    </source>
</evidence>
<comment type="catalytic activity">
    <reaction evidence="3">
        <text>adenosylcob(III)inamide + GTP = adenosylcob(III)inamide phosphate + GDP + H(+)</text>
        <dbReference type="Rhea" id="RHEA:15765"/>
        <dbReference type="ChEBI" id="CHEBI:2480"/>
        <dbReference type="ChEBI" id="CHEBI:15378"/>
        <dbReference type="ChEBI" id="CHEBI:37565"/>
        <dbReference type="ChEBI" id="CHEBI:58189"/>
        <dbReference type="ChEBI" id="CHEBI:58502"/>
        <dbReference type="EC" id="2.7.1.156"/>
    </reaction>
</comment>
<name>A0ABV6DDG0_9HYPH</name>
<gene>
    <name evidence="15" type="primary">cobU</name>
    <name evidence="15" type="ORF">ACFFJ2_19800</name>
</gene>
<evidence type="ECO:0000256" key="11">
    <source>
        <dbReference type="ARBA" id="ARBA00022777"/>
    </source>
</evidence>
<comment type="caution">
    <text evidence="15">The sequence shown here is derived from an EMBL/GenBank/DDBJ whole genome shotgun (WGS) entry which is preliminary data.</text>
</comment>
<evidence type="ECO:0000256" key="5">
    <source>
        <dbReference type="ARBA" id="ARBA00004692"/>
    </source>
</evidence>
<evidence type="ECO:0000256" key="7">
    <source>
        <dbReference type="ARBA" id="ARBA00007490"/>
    </source>
</evidence>
<evidence type="ECO:0000256" key="4">
    <source>
        <dbReference type="ARBA" id="ARBA00003889"/>
    </source>
</evidence>
<comment type="pathway">
    <text evidence="5 14">Cofactor biosynthesis; adenosylcobalamin biosynthesis; adenosylcobalamin from cob(II)yrinate a,c-diamide: step 6/7.</text>
</comment>
<evidence type="ECO:0000256" key="8">
    <source>
        <dbReference type="ARBA" id="ARBA00022573"/>
    </source>
</evidence>
<dbReference type="InterPro" id="IPR027417">
    <property type="entry name" value="P-loop_NTPase"/>
</dbReference>
<comment type="similarity">
    <text evidence="7 14">Belongs to the CobU/CobP family.</text>
</comment>
<evidence type="ECO:0000256" key="12">
    <source>
        <dbReference type="ARBA" id="ARBA00022840"/>
    </source>
</evidence>
<evidence type="ECO:0000256" key="10">
    <source>
        <dbReference type="ARBA" id="ARBA00022741"/>
    </source>
</evidence>
<dbReference type="NCBIfam" id="NF004469">
    <property type="entry name" value="PRK05800.1"/>
    <property type="match status" value="1"/>
</dbReference>
<keyword evidence="10 14" id="KW-0547">Nucleotide-binding</keyword>
<keyword evidence="11 14" id="KW-0418">Kinase</keyword>
<comment type="pathway">
    <text evidence="6 14">Cofactor biosynthesis; adenosylcobalamin biosynthesis; adenosylcobalamin from cob(II)yrinate a,c-diamide: step 5/7.</text>
</comment>
<dbReference type="GO" id="GO:0043752">
    <property type="term" value="F:adenosylcobinamide kinase activity"/>
    <property type="evidence" value="ECO:0007669"/>
    <property type="project" value="UniProtKB-EC"/>
</dbReference>
<keyword evidence="8 14" id="KW-0169">Cobalamin biosynthesis</keyword>
<sequence>MPEGGRLTLVLGGARSGKSRHAEALVAACPPPWAYIATAEAHDEEMRARIAAHRARRGPQWRTREAPLALAEALAEVADGQPLLVDCLTLWLSNVMLAGHAVEEACRHLADALARPRGPWVVVASEVGLGIVPENALARRFRDAAGMLNQMVAARADSVELMAAGLPLKVK</sequence>
<dbReference type="GO" id="GO:0008820">
    <property type="term" value="F:cobinamide phosphate guanylyltransferase activity"/>
    <property type="evidence" value="ECO:0007669"/>
    <property type="project" value="UniProtKB-EC"/>
</dbReference>
<comment type="catalytic activity">
    <reaction evidence="2 14">
        <text>adenosylcob(III)inamide phosphate + GTP + H(+) = adenosylcob(III)inamide-GDP + diphosphate</text>
        <dbReference type="Rhea" id="RHEA:22712"/>
        <dbReference type="ChEBI" id="CHEBI:15378"/>
        <dbReference type="ChEBI" id="CHEBI:33019"/>
        <dbReference type="ChEBI" id="CHEBI:37565"/>
        <dbReference type="ChEBI" id="CHEBI:58502"/>
        <dbReference type="ChEBI" id="CHEBI:60487"/>
        <dbReference type="EC" id="2.7.7.62"/>
    </reaction>
</comment>
<dbReference type="PANTHER" id="PTHR34848:SF1">
    <property type="entry name" value="BIFUNCTIONAL ADENOSYLCOBALAMIN BIOSYNTHESIS PROTEIN COBU"/>
    <property type="match status" value="1"/>
</dbReference>
<evidence type="ECO:0000256" key="6">
    <source>
        <dbReference type="ARBA" id="ARBA00005159"/>
    </source>
</evidence>
<proteinExistence type="inferred from homology"/>
<dbReference type="Proteomes" id="UP001589755">
    <property type="component" value="Unassembled WGS sequence"/>
</dbReference>
<dbReference type="EC" id="2.7.1.156" evidence="14"/>
<protein>
    <recommendedName>
        <fullName evidence="14">Bifunctional adenosylcobalamin biosynthesis protein</fullName>
        <ecNumber evidence="14">2.7.1.156</ecNumber>
        <ecNumber evidence="14">2.7.7.62</ecNumber>
    </recommendedName>
</protein>
<dbReference type="PANTHER" id="PTHR34848">
    <property type="match status" value="1"/>
</dbReference>
<dbReference type="SUPFAM" id="SSF52540">
    <property type="entry name" value="P-loop containing nucleoside triphosphate hydrolases"/>
    <property type="match status" value="1"/>
</dbReference>
<dbReference type="InterPro" id="IPR003203">
    <property type="entry name" value="CobU/CobP"/>
</dbReference>
<keyword evidence="13 14" id="KW-0342">GTP-binding</keyword>
<comment type="function">
    <text evidence="4 14">Catalyzes ATP-dependent phosphorylation of adenosylcobinamide and addition of GMP to adenosylcobinamide phosphate.</text>
</comment>
<keyword evidence="15" id="KW-0548">Nucleotidyltransferase</keyword>
<evidence type="ECO:0000313" key="16">
    <source>
        <dbReference type="Proteomes" id="UP001589755"/>
    </source>
</evidence>
<keyword evidence="9 14" id="KW-0808">Transferase</keyword>
<evidence type="ECO:0000256" key="1">
    <source>
        <dbReference type="ARBA" id="ARBA00000312"/>
    </source>
</evidence>
<dbReference type="Gene3D" id="3.40.50.300">
    <property type="entry name" value="P-loop containing nucleotide triphosphate hydrolases"/>
    <property type="match status" value="1"/>
</dbReference>
<reference evidence="15 16" key="1">
    <citation type="submission" date="2024-09" db="EMBL/GenBank/DDBJ databases">
        <authorList>
            <person name="Sun Q."/>
            <person name="Mori K."/>
        </authorList>
    </citation>
    <scope>NUCLEOTIDE SEQUENCE [LARGE SCALE GENOMIC DNA]</scope>
    <source>
        <strain evidence="15 16">CCM 8543</strain>
    </source>
</reference>
<dbReference type="EMBL" id="JBHLXD010000068">
    <property type="protein sequence ID" value="MFC0210634.1"/>
    <property type="molecule type" value="Genomic_DNA"/>
</dbReference>
<dbReference type="RefSeq" id="WP_261518643.1">
    <property type="nucleotide sequence ID" value="NZ_JAODNW010000001.1"/>
</dbReference>
<evidence type="ECO:0000256" key="9">
    <source>
        <dbReference type="ARBA" id="ARBA00022679"/>
    </source>
</evidence>